<dbReference type="Pfam" id="PF13456">
    <property type="entry name" value="RVT_3"/>
    <property type="match status" value="1"/>
</dbReference>
<dbReference type="InterPro" id="IPR036397">
    <property type="entry name" value="RNaseH_sf"/>
</dbReference>
<keyword evidence="1" id="KW-0812">Transmembrane</keyword>
<evidence type="ECO:0000256" key="1">
    <source>
        <dbReference type="SAM" id="Phobius"/>
    </source>
</evidence>
<dbReference type="SUPFAM" id="SSF53098">
    <property type="entry name" value="Ribonuclease H-like"/>
    <property type="match status" value="1"/>
</dbReference>
<comment type="caution">
    <text evidence="4">The sequence shown here is derived from an EMBL/GenBank/DDBJ whole genome shotgun (WGS) entry which is preliminary data.</text>
</comment>
<protein>
    <submittedName>
        <fullName evidence="4">Protein NYNRIN</fullName>
    </submittedName>
</protein>
<keyword evidence="1" id="KW-0472">Membrane</keyword>
<evidence type="ECO:0000259" key="2">
    <source>
        <dbReference type="Pfam" id="PF13456"/>
    </source>
</evidence>
<name>A0A371HEK0_MUCPR</name>
<dbReference type="AlphaFoldDB" id="A0A371HEK0"/>
<accession>A0A371HEK0</accession>
<evidence type="ECO:0000313" key="5">
    <source>
        <dbReference type="Proteomes" id="UP000257109"/>
    </source>
</evidence>
<dbReference type="EMBL" id="QJKJ01002835">
    <property type="protein sequence ID" value="RDY01124.1"/>
    <property type="molecule type" value="Genomic_DNA"/>
</dbReference>
<sequence length="271" mass="30331">MRSPQSRITTLSYLISWSAKTTIPIFDTLKKEGNSIWTPESKEAFLRLKALLVAPLVLTRPTLGIPFLIYIFVSDHALSATMVQEKEGKQYLIYFTSKVLQGVKRRYQKIEKSALALIITSRRLRPYFQSLDRPPNSVSAAKARLGRKDGGLEHSTVRRGYTKAQALTDFITELTPSRQLASEGREWFLSVDGASNQAKSGARVILKGPDGVLIEQSIHFEFKANNNQAEYETLLVGVRLAQELEAKILTAKSDSKLVTSQVNGEYQARDP</sequence>
<gene>
    <name evidence="4" type="primary">NYNRIN</name>
    <name evidence="4" type="ORF">CR513_15599</name>
</gene>
<dbReference type="InterPro" id="IPR041577">
    <property type="entry name" value="RT_RNaseH_2"/>
</dbReference>
<dbReference type="Proteomes" id="UP000257109">
    <property type="component" value="Unassembled WGS sequence"/>
</dbReference>
<dbReference type="PANTHER" id="PTHR48475">
    <property type="entry name" value="RIBONUCLEASE H"/>
    <property type="match status" value="1"/>
</dbReference>
<dbReference type="GO" id="GO:0004523">
    <property type="term" value="F:RNA-DNA hybrid ribonuclease activity"/>
    <property type="evidence" value="ECO:0007669"/>
    <property type="project" value="InterPro"/>
</dbReference>
<dbReference type="PANTHER" id="PTHR48475:SF1">
    <property type="entry name" value="RNASE H TYPE-1 DOMAIN-CONTAINING PROTEIN"/>
    <property type="match status" value="1"/>
</dbReference>
<evidence type="ECO:0000259" key="3">
    <source>
        <dbReference type="Pfam" id="PF17919"/>
    </source>
</evidence>
<dbReference type="InterPro" id="IPR043502">
    <property type="entry name" value="DNA/RNA_pol_sf"/>
</dbReference>
<proteinExistence type="predicted"/>
<keyword evidence="5" id="KW-1185">Reference proteome</keyword>
<feature type="transmembrane region" description="Helical" evidence="1">
    <location>
        <begin position="50"/>
        <end position="73"/>
    </location>
</feature>
<dbReference type="Pfam" id="PF17919">
    <property type="entry name" value="RT_RNaseH_2"/>
    <property type="match status" value="1"/>
</dbReference>
<dbReference type="InterPro" id="IPR002156">
    <property type="entry name" value="RNaseH_domain"/>
</dbReference>
<dbReference type="GO" id="GO:0003676">
    <property type="term" value="F:nucleic acid binding"/>
    <property type="evidence" value="ECO:0007669"/>
    <property type="project" value="InterPro"/>
</dbReference>
<feature type="non-terminal residue" evidence="4">
    <location>
        <position position="1"/>
    </location>
</feature>
<feature type="domain" description="Reverse transcriptase/retrotransposon-derived protein RNase H-like" evidence="3">
    <location>
        <begin position="37"/>
        <end position="130"/>
    </location>
</feature>
<organism evidence="4 5">
    <name type="scientific">Mucuna pruriens</name>
    <name type="common">Velvet bean</name>
    <name type="synonym">Dolichos pruriens</name>
    <dbReference type="NCBI Taxonomy" id="157652"/>
    <lineage>
        <taxon>Eukaryota</taxon>
        <taxon>Viridiplantae</taxon>
        <taxon>Streptophyta</taxon>
        <taxon>Embryophyta</taxon>
        <taxon>Tracheophyta</taxon>
        <taxon>Spermatophyta</taxon>
        <taxon>Magnoliopsida</taxon>
        <taxon>eudicotyledons</taxon>
        <taxon>Gunneridae</taxon>
        <taxon>Pentapetalae</taxon>
        <taxon>rosids</taxon>
        <taxon>fabids</taxon>
        <taxon>Fabales</taxon>
        <taxon>Fabaceae</taxon>
        <taxon>Papilionoideae</taxon>
        <taxon>50 kb inversion clade</taxon>
        <taxon>NPAAA clade</taxon>
        <taxon>indigoferoid/millettioid clade</taxon>
        <taxon>Phaseoleae</taxon>
        <taxon>Mucuna</taxon>
    </lineage>
</organism>
<reference evidence="4" key="1">
    <citation type="submission" date="2018-05" db="EMBL/GenBank/DDBJ databases">
        <title>Draft genome of Mucuna pruriens seed.</title>
        <authorList>
            <person name="Nnadi N.E."/>
            <person name="Vos R."/>
            <person name="Hasami M.H."/>
            <person name="Devisetty U.K."/>
            <person name="Aguiy J.C."/>
        </authorList>
    </citation>
    <scope>NUCLEOTIDE SEQUENCE [LARGE SCALE GENOMIC DNA]</scope>
    <source>
        <strain evidence="4">JCA_2017</strain>
    </source>
</reference>
<dbReference type="Gene3D" id="3.30.420.10">
    <property type="entry name" value="Ribonuclease H-like superfamily/Ribonuclease H"/>
    <property type="match status" value="1"/>
</dbReference>
<evidence type="ECO:0000313" key="4">
    <source>
        <dbReference type="EMBL" id="RDY01124.1"/>
    </source>
</evidence>
<dbReference type="InterPro" id="IPR012337">
    <property type="entry name" value="RNaseH-like_sf"/>
</dbReference>
<keyword evidence="1" id="KW-1133">Transmembrane helix</keyword>
<feature type="domain" description="RNase H type-1" evidence="2">
    <location>
        <begin position="191"/>
        <end position="267"/>
    </location>
</feature>
<dbReference type="SUPFAM" id="SSF56672">
    <property type="entry name" value="DNA/RNA polymerases"/>
    <property type="match status" value="1"/>
</dbReference>
<dbReference type="OrthoDB" id="1938451at2759"/>
<dbReference type="CDD" id="cd09279">
    <property type="entry name" value="RNase_HI_like"/>
    <property type="match status" value="1"/>
</dbReference>